<dbReference type="EMBL" id="SZQA01000002">
    <property type="protein sequence ID" value="TKK90799.1"/>
    <property type="molecule type" value="Genomic_DNA"/>
</dbReference>
<keyword evidence="4 7" id="KW-0418">Kinase</keyword>
<evidence type="ECO:0000256" key="5">
    <source>
        <dbReference type="ARBA" id="ARBA00022840"/>
    </source>
</evidence>
<dbReference type="SUPFAM" id="SSF53955">
    <property type="entry name" value="Lysozyme-like"/>
    <property type="match status" value="1"/>
</dbReference>
<dbReference type="InterPro" id="IPR011009">
    <property type="entry name" value="Kinase-like_dom_sf"/>
</dbReference>
<evidence type="ECO:0000256" key="3">
    <source>
        <dbReference type="ARBA" id="ARBA00022741"/>
    </source>
</evidence>
<name>A0A4U3MPM8_9ACTN</name>
<dbReference type="PANTHER" id="PTHR43671:SF13">
    <property type="entry name" value="SERINE_THREONINE-PROTEIN KINASE NEK2"/>
    <property type="match status" value="1"/>
</dbReference>
<evidence type="ECO:0000259" key="6">
    <source>
        <dbReference type="PROSITE" id="PS50011"/>
    </source>
</evidence>
<evidence type="ECO:0000313" key="7">
    <source>
        <dbReference type="EMBL" id="TKK90799.1"/>
    </source>
</evidence>
<proteinExistence type="predicted"/>
<evidence type="ECO:0000256" key="4">
    <source>
        <dbReference type="ARBA" id="ARBA00022777"/>
    </source>
</evidence>
<dbReference type="CDD" id="cd14014">
    <property type="entry name" value="STKc_PknB_like"/>
    <property type="match status" value="1"/>
</dbReference>
<dbReference type="Gene3D" id="3.30.200.20">
    <property type="entry name" value="Phosphorylase Kinase, domain 1"/>
    <property type="match status" value="1"/>
</dbReference>
<evidence type="ECO:0000256" key="1">
    <source>
        <dbReference type="ARBA" id="ARBA00012513"/>
    </source>
</evidence>
<dbReference type="GO" id="GO:0004674">
    <property type="term" value="F:protein serine/threonine kinase activity"/>
    <property type="evidence" value="ECO:0007669"/>
    <property type="project" value="UniProtKB-EC"/>
</dbReference>
<evidence type="ECO:0000313" key="8">
    <source>
        <dbReference type="Proteomes" id="UP000308705"/>
    </source>
</evidence>
<dbReference type="Gene3D" id="1.10.530.10">
    <property type="match status" value="1"/>
</dbReference>
<evidence type="ECO:0000256" key="2">
    <source>
        <dbReference type="ARBA" id="ARBA00022679"/>
    </source>
</evidence>
<dbReference type="SUPFAM" id="SSF56112">
    <property type="entry name" value="Protein kinase-like (PK-like)"/>
    <property type="match status" value="1"/>
</dbReference>
<dbReference type="Pfam" id="PF00069">
    <property type="entry name" value="Pkinase"/>
    <property type="match status" value="1"/>
</dbReference>
<dbReference type="InterPro" id="IPR000719">
    <property type="entry name" value="Prot_kinase_dom"/>
</dbReference>
<keyword evidence="2" id="KW-0808">Transferase</keyword>
<comment type="caution">
    <text evidence="7">The sequence shown here is derived from an EMBL/GenBank/DDBJ whole genome shotgun (WGS) entry which is preliminary data.</text>
</comment>
<dbReference type="RefSeq" id="WP_137245540.1">
    <property type="nucleotide sequence ID" value="NZ_SZQA01000002.1"/>
</dbReference>
<dbReference type="Gene3D" id="1.10.510.10">
    <property type="entry name" value="Transferase(Phosphotransferase) domain 1"/>
    <property type="match status" value="1"/>
</dbReference>
<sequence>MSTVDDAWAVTVPTGYRVGEWEVTRPIASGSWASVYEGRRSCGRVSALKFLPTGTVTRRQVRHLRDMAQREIRAHDRLRHDRLIGLHEIITVDDAERPELDGACVLVTERAERSLADLVTQGVPVRRTPRILAEVCEGLAHMHSEKWVHGDLKPSNILLMADGSVRLADFGLSAELQGTHGYLPPIGSMDHLPPERWGEPLTVKGNAVRTSADIWALGVTACQLFTGRYPFAAPTARGRYVAAAEYAAGHRGLDLPASIPEGWRAWIAACLARDVRARPTAFELLHRARVLNGAPDPTTPLPRRVARSIVAGLLVVGCTAASTVQDVYHDPFARWLNPAATDIPDQYKGLIVEAGTMCDEPGLSPALVAGMLKVESGFDPGLSDPAGNEYGIARWTPAVLQYYLPNDRRGTVPSLPLTVEDSIPAVGRYLCVRLPLMSSVPGDPGLLGAAAFRSSDDVIRRENGVPERIRAHVEKVRAARDRYLPTSAVE</sequence>
<organism evidence="7 8">
    <name type="scientific">Herbidospora galbida</name>
    <dbReference type="NCBI Taxonomy" id="2575442"/>
    <lineage>
        <taxon>Bacteria</taxon>
        <taxon>Bacillati</taxon>
        <taxon>Actinomycetota</taxon>
        <taxon>Actinomycetes</taxon>
        <taxon>Streptosporangiales</taxon>
        <taxon>Streptosporangiaceae</taxon>
        <taxon>Herbidospora</taxon>
    </lineage>
</organism>
<keyword evidence="5" id="KW-0067">ATP-binding</keyword>
<keyword evidence="3" id="KW-0547">Nucleotide-binding</keyword>
<dbReference type="Proteomes" id="UP000308705">
    <property type="component" value="Unassembled WGS sequence"/>
</dbReference>
<dbReference type="EC" id="2.7.11.1" evidence="1"/>
<accession>A0A4U3MPM8</accession>
<dbReference type="PROSITE" id="PS50011">
    <property type="entry name" value="PROTEIN_KINASE_DOM"/>
    <property type="match status" value="1"/>
</dbReference>
<gene>
    <name evidence="7" type="ORF">FDA94_03265</name>
</gene>
<dbReference type="InterPro" id="IPR050660">
    <property type="entry name" value="NEK_Ser/Thr_kinase"/>
</dbReference>
<dbReference type="PANTHER" id="PTHR43671">
    <property type="entry name" value="SERINE/THREONINE-PROTEIN KINASE NEK"/>
    <property type="match status" value="1"/>
</dbReference>
<protein>
    <recommendedName>
        <fullName evidence="1">non-specific serine/threonine protein kinase</fullName>
        <ecNumber evidence="1">2.7.11.1</ecNumber>
    </recommendedName>
</protein>
<dbReference type="OrthoDB" id="5241055at2"/>
<dbReference type="AlphaFoldDB" id="A0A4U3MPM8"/>
<feature type="domain" description="Protein kinase" evidence="6">
    <location>
        <begin position="21"/>
        <end position="290"/>
    </location>
</feature>
<dbReference type="GO" id="GO:0005524">
    <property type="term" value="F:ATP binding"/>
    <property type="evidence" value="ECO:0007669"/>
    <property type="project" value="UniProtKB-KW"/>
</dbReference>
<dbReference type="SMART" id="SM00220">
    <property type="entry name" value="S_TKc"/>
    <property type="match status" value="1"/>
</dbReference>
<keyword evidence="8" id="KW-1185">Reference proteome</keyword>
<dbReference type="InterPro" id="IPR023346">
    <property type="entry name" value="Lysozyme-like_dom_sf"/>
</dbReference>
<reference evidence="7 8" key="1">
    <citation type="submission" date="2019-04" db="EMBL/GenBank/DDBJ databases">
        <title>Herbidospora sp. NEAU-GS14.nov., a novel actinomycete isolated from soil.</title>
        <authorList>
            <person name="Han L."/>
        </authorList>
    </citation>
    <scope>NUCLEOTIDE SEQUENCE [LARGE SCALE GENOMIC DNA]</scope>
    <source>
        <strain evidence="7 8">NEAU-GS14</strain>
    </source>
</reference>